<dbReference type="Proteomes" id="UP000003480">
    <property type="component" value="Unassembled WGS sequence"/>
</dbReference>
<dbReference type="RefSeq" id="WP_002769512.1">
    <property type="nucleotide sequence ID" value="NZ_HE972997.1"/>
</dbReference>
<dbReference type="EMBL" id="CAIJ01000403">
    <property type="protein sequence ID" value="CCI03487.1"/>
    <property type="molecule type" value="Genomic_DNA"/>
</dbReference>
<evidence type="ECO:0000313" key="1">
    <source>
        <dbReference type="EMBL" id="CCI03487.1"/>
    </source>
</evidence>
<organism evidence="1 2">
    <name type="scientific">Microcystis aeruginosa PCC 9443</name>
    <dbReference type="NCBI Taxonomy" id="1160281"/>
    <lineage>
        <taxon>Bacteria</taxon>
        <taxon>Bacillati</taxon>
        <taxon>Cyanobacteriota</taxon>
        <taxon>Cyanophyceae</taxon>
        <taxon>Oscillatoriophycideae</taxon>
        <taxon>Chroococcales</taxon>
        <taxon>Microcystaceae</taxon>
        <taxon>Microcystis</taxon>
    </lineage>
</organism>
<comment type="caution">
    <text evidence="1">The sequence shown here is derived from an EMBL/GenBank/DDBJ whole genome shotgun (WGS) entry which is preliminary data.</text>
</comment>
<sequence>MKNWTLALALGTAVVNTAIGLGVNPVSAAIWDVSFTIADPLGTEYFKGLFITEDTLTTVSGFTGYRVIDLVNGTQGTNPMGGNQAVYLLPVGEPFPPNRETLTNDNLFNTQNLTFSLGGIAYQELGGDEVYNLYYEGDYKGFPWKKKIPPSPPLIFVDQPPKFPIPARILTVTDFRATLVPEPSSILSILGLGTLGAASTLKRQLKSSKSSEKETTKVS</sequence>
<dbReference type="HOGENOM" id="CLU_109785_0_0_3"/>
<accession>I4G6C6</accession>
<name>I4G6C6_MICAE</name>
<dbReference type="InterPro" id="IPR013424">
    <property type="entry name" value="Ice-binding_C"/>
</dbReference>
<dbReference type="AlphaFoldDB" id="I4G6C6"/>
<proteinExistence type="predicted"/>
<protein>
    <recommendedName>
        <fullName evidence="3">PEP-CTERM protein-sorting domain-containing protein</fullName>
    </recommendedName>
</protein>
<reference evidence="1 2" key="1">
    <citation type="submission" date="2012-04" db="EMBL/GenBank/DDBJ databases">
        <authorList>
            <person name="Genoscope - CEA"/>
        </authorList>
    </citation>
    <scope>NUCLEOTIDE SEQUENCE [LARGE SCALE GENOMIC DNA]</scope>
    <source>
        <strain evidence="1 2">9443</strain>
    </source>
</reference>
<gene>
    <name evidence="1" type="ORF">MICAC_4610029</name>
</gene>
<dbReference type="NCBIfam" id="TIGR02595">
    <property type="entry name" value="PEP_CTERM"/>
    <property type="match status" value="1"/>
</dbReference>
<evidence type="ECO:0008006" key="3">
    <source>
        <dbReference type="Google" id="ProtNLM"/>
    </source>
</evidence>
<evidence type="ECO:0000313" key="2">
    <source>
        <dbReference type="Proteomes" id="UP000003480"/>
    </source>
</evidence>